<keyword evidence="6" id="KW-1185">Reference proteome</keyword>
<dbReference type="InterPro" id="IPR036291">
    <property type="entry name" value="NAD(P)-bd_dom_sf"/>
</dbReference>
<dbReference type="PANTHER" id="PTHR43976:SF16">
    <property type="entry name" value="SHORT-CHAIN DEHYDROGENASE_REDUCTASE FAMILY PROTEIN"/>
    <property type="match status" value="1"/>
</dbReference>
<dbReference type="SUPFAM" id="SSF51735">
    <property type="entry name" value="NAD(P)-binding Rossmann-fold domains"/>
    <property type="match status" value="1"/>
</dbReference>
<dbReference type="InterPro" id="IPR002347">
    <property type="entry name" value="SDR_fam"/>
</dbReference>
<dbReference type="AlphaFoldDB" id="A0A2P8I2I7"/>
<accession>A0A2P8I2I7</accession>
<feature type="domain" description="Ketoreductase" evidence="4">
    <location>
        <begin position="7"/>
        <end position="192"/>
    </location>
</feature>
<reference evidence="5 6" key="1">
    <citation type="submission" date="2018-03" db="EMBL/GenBank/DDBJ databases">
        <title>Genomic Encyclopedia of Type Strains, Phase III (KMG-III): the genomes of soil and plant-associated and newly described type strains.</title>
        <authorList>
            <person name="Whitman W."/>
        </authorList>
    </citation>
    <scope>NUCLEOTIDE SEQUENCE [LARGE SCALE GENOMIC DNA]</scope>
    <source>
        <strain evidence="5 6">CGMCC 4.7097</strain>
    </source>
</reference>
<evidence type="ECO:0000256" key="1">
    <source>
        <dbReference type="ARBA" id="ARBA00006484"/>
    </source>
</evidence>
<evidence type="ECO:0000313" key="5">
    <source>
        <dbReference type="EMBL" id="PSL52688.1"/>
    </source>
</evidence>
<dbReference type="Gene3D" id="3.40.50.720">
    <property type="entry name" value="NAD(P)-binding Rossmann-like Domain"/>
    <property type="match status" value="1"/>
</dbReference>
<comment type="similarity">
    <text evidence="1 3">Belongs to the short-chain dehydrogenases/reductases (SDR) family.</text>
</comment>
<dbReference type="NCBIfam" id="NF006114">
    <property type="entry name" value="PRK08263.1"/>
    <property type="match status" value="1"/>
</dbReference>
<dbReference type="PRINTS" id="PR00081">
    <property type="entry name" value="GDHRDH"/>
</dbReference>
<dbReference type="SMART" id="SM00822">
    <property type="entry name" value="PKS_KR"/>
    <property type="match status" value="1"/>
</dbReference>
<evidence type="ECO:0000313" key="6">
    <source>
        <dbReference type="Proteomes" id="UP000241118"/>
    </source>
</evidence>
<dbReference type="PANTHER" id="PTHR43976">
    <property type="entry name" value="SHORT CHAIN DEHYDROGENASE"/>
    <property type="match status" value="1"/>
</dbReference>
<dbReference type="Proteomes" id="UP000241118">
    <property type="component" value="Unassembled WGS sequence"/>
</dbReference>
<dbReference type="OrthoDB" id="9792003at2"/>
<dbReference type="InterPro" id="IPR020904">
    <property type="entry name" value="Sc_DH/Rdtase_CS"/>
</dbReference>
<keyword evidence="2" id="KW-0560">Oxidoreductase</keyword>
<evidence type="ECO:0000256" key="3">
    <source>
        <dbReference type="RuleBase" id="RU000363"/>
    </source>
</evidence>
<name>A0A2P8I2I7_SACCR</name>
<organism evidence="5 6">
    <name type="scientific">Saccharothrix carnea</name>
    <dbReference type="NCBI Taxonomy" id="1280637"/>
    <lineage>
        <taxon>Bacteria</taxon>
        <taxon>Bacillati</taxon>
        <taxon>Actinomycetota</taxon>
        <taxon>Actinomycetes</taxon>
        <taxon>Pseudonocardiales</taxon>
        <taxon>Pseudonocardiaceae</taxon>
        <taxon>Saccharothrix</taxon>
    </lineage>
</organism>
<dbReference type="InterPro" id="IPR051911">
    <property type="entry name" value="SDR_oxidoreductase"/>
</dbReference>
<dbReference type="InterPro" id="IPR057326">
    <property type="entry name" value="KR_dom"/>
</dbReference>
<proteinExistence type="inferred from homology"/>
<dbReference type="Pfam" id="PF00106">
    <property type="entry name" value="adh_short"/>
    <property type="match status" value="1"/>
</dbReference>
<evidence type="ECO:0000256" key="2">
    <source>
        <dbReference type="ARBA" id="ARBA00023002"/>
    </source>
</evidence>
<dbReference type="NCBIfam" id="NF004824">
    <property type="entry name" value="PRK06180.1"/>
    <property type="match status" value="1"/>
</dbReference>
<dbReference type="GO" id="GO:0016491">
    <property type="term" value="F:oxidoreductase activity"/>
    <property type="evidence" value="ECO:0007669"/>
    <property type="project" value="UniProtKB-KW"/>
</dbReference>
<gene>
    <name evidence="5" type="ORF">B0I31_112157</name>
</gene>
<dbReference type="PRINTS" id="PR00080">
    <property type="entry name" value="SDRFAMILY"/>
</dbReference>
<dbReference type="RefSeq" id="WP_106618851.1">
    <property type="nucleotide sequence ID" value="NZ_PYAX01000012.1"/>
</dbReference>
<dbReference type="PROSITE" id="PS00061">
    <property type="entry name" value="ADH_SHORT"/>
    <property type="match status" value="1"/>
</dbReference>
<protein>
    <submittedName>
        <fullName evidence="5">NADP-dependent 3-hydroxy acid dehydrogenase YdfG</fullName>
    </submittedName>
</protein>
<sequence>MSRKPLRRWLITGASRGLGRAFTEAALDAGDTVVATARTPETLHDLVELHGDRVVPMLLDVTDRAAVFATVNAAADRVGGLDVLVNNAGYGLSGAVEEISEQQVRAQMDVNFFGALWCAQAVLPVMRGQRSGHLFQISSIAALTAYPNLGAYCASKWALDGLSDALAQEVAAFGIGVTIVELGEFRTDWSAGSMDRATPMPEYDEVLAKRRIGMSGAYAHLQPGDPRKAAEALLAVLDSGEPPRRLLLGSGCADFAPKVYRDRIEEWSRWDELARSVDHPA</sequence>
<dbReference type="CDD" id="cd05374">
    <property type="entry name" value="17beta-HSD-like_SDR_c"/>
    <property type="match status" value="1"/>
</dbReference>
<comment type="caution">
    <text evidence="5">The sequence shown here is derived from an EMBL/GenBank/DDBJ whole genome shotgun (WGS) entry which is preliminary data.</text>
</comment>
<evidence type="ECO:0000259" key="4">
    <source>
        <dbReference type="SMART" id="SM00822"/>
    </source>
</evidence>
<dbReference type="EMBL" id="PYAX01000012">
    <property type="protein sequence ID" value="PSL52688.1"/>
    <property type="molecule type" value="Genomic_DNA"/>
</dbReference>